<feature type="non-terminal residue" evidence="2">
    <location>
        <position position="1"/>
    </location>
</feature>
<evidence type="ECO:0000313" key="2">
    <source>
        <dbReference type="EMBL" id="CAA9583386.1"/>
    </source>
</evidence>
<protein>
    <submittedName>
        <fullName evidence="2">Uncharacterized protein</fullName>
    </submittedName>
</protein>
<gene>
    <name evidence="2" type="ORF">AVDCRST_MAG19-4388</name>
</gene>
<organism evidence="2">
    <name type="scientific">uncultured Thermomicrobiales bacterium</name>
    <dbReference type="NCBI Taxonomy" id="1645740"/>
    <lineage>
        <taxon>Bacteria</taxon>
        <taxon>Pseudomonadati</taxon>
        <taxon>Thermomicrobiota</taxon>
        <taxon>Thermomicrobia</taxon>
        <taxon>Thermomicrobiales</taxon>
        <taxon>environmental samples</taxon>
    </lineage>
</organism>
<sequence length="42" mass="4502">DPGREGGTRRADAARLGRRRRGVASRATGQPGTGRAMRPTRL</sequence>
<feature type="compositionally biased region" description="Basic and acidic residues" evidence="1">
    <location>
        <begin position="1"/>
        <end position="15"/>
    </location>
</feature>
<proteinExistence type="predicted"/>
<feature type="region of interest" description="Disordered" evidence="1">
    <location>
        <begin position="1"/>
        <end position="42"/>
    </location>
</feature>
<dbReference type="AlphaFoldDB" id="A0A6J4VMS5"/>
<evidence type="ECO:0000256" key="1">
    <source>
        <dbReference type="SAM" id="MobiDB-lite"/>
    </source>
</evidence>
<dbReference type="EMBL" id="CADCWL010000241">
    <property type="protein sequence ID" value="CAA9583386.1"/>
    <property type="molecule type" value="Genomic_DNA"/>
</dbReference>
<name>A0A6J4VMS5_9BACT</name>
<feature type="non-terminal residue" evidence="2">
    <location>
        <position position="42"/>
    </location>
</feature>
<reference evidence="2" key="1">
    <citation type="submission" date="2020-02" db="EMBL/GenBank/DDBJ databases">
        <authorList>
            <person name="Meier V. D."/>
        </authorList>
    </citation>
    <scope>NUCLEOTIDE SEQUENCE</scope>
    <source>
        <strain evidence="2">AVDCRST_MAG19</strain>
    </source>
</reference>
<accession>A0A6J4VMS5</accession>